<dbReference type="InterPro" id="IPR013106">
    <property type="entry name" value="Ig_V-set"/>
</dbReference>
<keyword evidence="3" id="KW-0472">Membrane</keyword>
<dbReference type="Gene3D" id="2.60.40.10">
    <property type="entry name" value="Immunoglobulins"/>
    <property type="match status" value="1"/>
</dbReference>
<evidence type="ECO:0000256" key="3">
    <source>
        <dbReference type="ARBA" id="ARBA00023136"/>
    </source>
</evidence>
<comment type="caution">
    <text evidence="6">The sequence shown here is derived from an EMBL/GenBank/DDBJ whole genome shotgun (WGS) entry which is preliminary data.</text>
</comment>
<dbReference type="PANTHER" id="PTHR11860:SF87">
    <property type="entry name" value="CMRF35-LIKE MOLECULE 8"/>
    <property type="match status" value="1"/>
</dbReference>
<feature type="region of interest" description="Disordered" evidence="4">
    <location>
        <begin position="181"/>
        <end position="201"/>
    </location>
</feature>
<proteinExistence type="predicted"/>
<dbReference type="InterPro" id="IPR013783">
    <property type="entry name" value="Ig-like_fold"/>
</dbReference>
<accession>A0AAN7MRT1</accession>
<feature type="domain" description="Immunoglobulin" evidence="5">
    <location>
        <begin position="11"/>
        <end position="116"/>
    </location>
</feature>
<organism evidence="6 7">
    <name type="scientific">Mycteria americana</name>
    <name type="common">Wood stork</name>
    <dbReference type="NCBI Taxonomy" id="33587"/>
    <lineage>
        <taxon>Eukaryota</taxon>
        <taxon>Metazoa</taxon>
        <taxon>Chordata</taxon>
        <taxon>Craniata</taxon>
        <taxon>Vertebrata</taxon>
        <taxon>Euteleostomi</taxon>
        <taxon>Archelosauria</taxon>
        <taxon>Archosauria</taxon>
        <taxon>Dinosauria</taxon>
        <taxon>Saurischia</taxon>
        <taxon>Theropoda</taxon>
        <taxon>Coelurosauria</taxon>
        <taxon>Aves</taxon>
        <taxon>Neognathae</taxon>
        <taxon>Neoaves</taxon>
        <taxon>Aequornithes</taxon>
        <taxon>Ciconiiformes</taxon>
        <taxon>Ciconiidae</taxon>
        <taxon>Mycteria</taxon>
    </lineage>
</organism>
<dbReference type="GO" id="GO:0005886">
    <property type="term" value="C:plasma membrane"/>
    <property type="evidence" value="ECO:0007669"/>
    <property type="project" value="TreeGrafter"/>
</dbReference>
<dbReference type="SMART" id="SM00409">
    <property type="entry name" value="IG"/>
    <property type="match status" value="1"/>
</dbReference>
<dbReference type="AlphaFoldDB" id="A0AAN7MRT1"/>
<keyword evidence="7" id="KW-1185">Reference proteome</keyword>
<sequence>MSAGCWVVMGPSTVRGFLGGSLSVNCTYWAGQETKPKFWCKPGSVFTCVADIIIITSEHQPMARRGRFSIRDNRAQRVFTVTVEGLAKGDAGIYRCGVRQGIIQRDISDDVEVIVSPGQSLHVPPPHSTSDHRVGGRGRAAGGDGTLGVGAWRGTRADRCPAGTRCICPLFAFADPSLSPASALPPTTPRPPAAGTDAPRGSPGPFRYFPVLAGLQVLALPAMSGAVLWASLRGG</sequence>
<evidence type="ECO:0000256" key="2">
    <source>
        <dbReference type="ARBA" id="ARBA00022692"/>
    </source>
</evidence>
<evidence type="ECO:0000259" key="5">
    <source>
        <dbReference type="SMART" id="SM00409"/>
    </source>
</evidence>
<comment type="subcellular location">
    <subcellularLocation>
        <location evidence="1">Membrane</location>
    </subcellularLocation>
</comment>
<dbReference type="InterPro" id="IPR003599">
    <property type="entry name" value="Ig_sub"/>
</dbReference>
<dbReference type="Pfam" id="PF07686">
    <property type="entry name" value="V-set"/>
    <property type="match status" value="1"/>
</dbReference>
<dbReference type="EMBL" id="JAUNZN010000016">
    <property type="protein sequence ID" value="KAK4811814.1"/>
    <property type="molecule type" value="Genomic_DNA"/>
</dbReference>
<protein>
    <recommendedName>
        <fullName evidence="5">Immunoglobulin domain-containing protein</fullName>
    </recommendedName>
</protein>
<gene>
    <name evidence="6" type="ORF">QYF61_010316</name>
</gene>
<dbReference type="PANTHER" id="PTHR11860">
    <property type="entry name" value="POLYMERIC-IMMUNOGLOBULIN RECEPTOR"/>
    <property type="match status" value="1"/>
</dbReference>
<name>A0AAN7MRT1_MYCAM</name>
<reference evidence="6 7" key="1">
    <citation type="journal article" date="2023" name="J. Hered.">
        <title>Chromosome-level genome of the wood stork (Mycteria americana) provides insight into avian chromosome evolution.</title>
        <authorList>
            <person name="Flamio R. Jr."/>
            <person name="Ramstad K.M."/>
        </authorList>
    </citation>
    <scope>NUCLEOTIDE SEQUENCE [LARGE SCALE GENOMIC DNA]</scope>
    <source>
        <strain evidence="6">JAX WOST 10</strain>
    </source>
</reference>
<dbReference type="GO" id="GO:0004888">
    <property type="term" value="F:transmembrane signaling receptor activity"/>
    <property type="evidence" value="ECO:0007669"/>
    <property type="project" value="TreeGrafter"/>
</dbReference>
<evidence type="ECO:0000313" key="6">
    <source>
        <dbReference type="EMBL" id="KAK4811814.1"/>
    </source>
</evidence>
<dbReference type="Proteomes" id="UP001333110">
    <property type="component" value="Unassembled WGS sequence"/>
</dbReference>
<feature type="compositionally biased region" description="Gly residues" evidence="4">
    <location>
        <begin position="137"/>
        <end position="147"/>
    </location>
</feature>
<keyword evidence="2" id="KW-0812">Transmembrane</keyword>
<dbReference type="InterPro" id="IPR050671">
    <property type="entry name" value="CD300_family_receptors"/>
</dbReference>
<evidence type="ECO:0000313" key="7">
    <source>
        <dbReference type="Proteomes" id="UP001333110"/>
    </source>
</evidence>
<dbReference type="InterPro" id="IPR036179">
    <property type="entry name" value="Ig-like_dom_sf"/>
</dbReference>
<feature type="region of interest" description="Disordered" evidence="4">
    <location>
        <begin position="117"/>
        <end position="147"/>
    </location>
</feature>
<dbReference type="SUPFAM" id="SSF48726">
    <property type="entry name" value="Immunoglobulin"/>
    <property type="match status" value="1"/>
</dbReference>
<evidence type="ECO:0000256" key="1">
    <source>
        <dbReference type="ARBA" id="ARBA00004370"/>
    </source>
</evidence>
<evidence type="ECO:0000256" key="4">
    <source>
        <dbReference type="SAM" id="MobiDB-lite"/>
    </source>
</evidence>